<keyword evidence="4" id="KW-0808">Transferase</keyword>
<dbReference type="SUPFAM" id="SSF55781">
    <property type="entry name" value="GAF domain-like"/>
    <property type="match status" value="1"/>
</dbReference>
<keyword evidence="5" id="KW-0547">Nucleotide-binding</keyword>
<dbReference type="Gene3D" id="2.130.10.10">
    <property type="entry name" value="YVTN repeat-like/Quinoprotein amine dehydrogenase"/>
    <property type="match status" value="2"/>
</dbReference>
<keyword evidence="12" id="KW-0732">Signal</keyword>
<dbReference type="InterPro" id="IPR036890">
    <property type="entry name" value="HATPase_C_sf"/>
</dbReference>
<name>A0A917CH44_9GAMM</name>
<evidence type="ECO:0000256" key="6">
    <source>
        <dbReference type="ARBA" id="ARBA00022777"/>
    </source>
</evidence>
<dbReference type="SUPFAM" id="SSF47384">
    <property type="entry name" value="Homodimeric domain of signal transducing histidine kinase"/>
    <property type="match status" value="1"/>
</dbReference>
<dbReference type="SMART" id="SM00448">
    <property type="entry name" value="REC"/>
    <property type="match status" value="1"/>
</dbReference>
<dbReference type="SMART" id="SM00387">
    <property type="entry name" value="HATPase_c"/>
    <property type="match status" value="1"/>
</dbReference>
<dbReference type="GO" id="GO:0000155">
    <property type="term" value="F:phosphorelay sensor kinase activity"/>
    <property type="evidence" value="ECO:0007669"/>
    <property type="project" value="InterPro"/>
</dbReference>
<dbReference type="InterPro" id="IPR001789">
    <property type="entry name" value="Sig_transdc_resp-reg_receiver"/>
</dbReference>
<dbReference type="SUPFAM" id="SSF50998">
    <property type="entry name" value="Quinoprotein alcohol dehydrogenase-like"/>
    <property type="match status" value="1"/>
</dbReference>
<keyword evidence="16" id="KW-1185">Reference proteome</keyword>
<dbReference type="GO" id="GO:0005524">
    <property type="term" value="F:ATP binding"/>
    <property type="evidence" value="ECO:0007669"/>
    <property type="project" value="UniProtKB-KW"/>
</dbReference>
<sequence length="1436" mass="163997">MGSFFSLTVFTLVLLGCFPAWATARDVAFGENSNTQFVNVIHYDQYNGLLGRKVTQIDQDSEGYLWIATHQGLNRFDSQKFIHFSQDSLDANSLPSNEISLFVQTTQDIWISLNNVGLALYEKASNQFKLIPQIELADADSDQGIFKSMVFALAADHADNMWVFQFDGGISVYNRQNQKFSHLTPENTPWLQSVRFFDAKTAANGHIWAVTLEGVVYDIDPKTHQADIHRLDITDPSAKEARIYGISQSSDGEIYLAAYRGVYRFDAQQNKFNRIIRREHFSLLMGEPLTVRNITVDSAGRLWLSTVKGLALFNNGLLSRIQFISQGEVLGDDINIRSVYEDKEHNIWVASDNMGVMRLNHRWHETTIKRPFSEDGYIHIDNYVHSAGDFDDSFWLYDSRQHSLTLNHYKNGRFKTLKTFGDDQQLPDQINGLYLDRNYRLWVVSAMGLYRLDPVTKLFEPMGDHPGARLIFEIGHKLFVTFYGDKQLYRWFEQDQSVRPEDGQLFMNDIQNNPVFDRQGHVWLTGNKGLEVLDKNSLEPIRVIRTQEGFNDIMLEQDVVWLLSNGKILRYRLQDNELIHQDTSRLNQLVSTDGIYRLKIINQQLWLTGQTGVVVINPDENRIIKRYTNTDNLPGRMVHNTFAMHDGSTMMVTANGLVHIKDPSANTYSEHPATLVLERIRHNGETVSSLSQLPYNYGSIQIDYQLLSFSQPDSHRYQYRLTTDQPWLDAGHQTSQNFYQLPAGHYRVQIRGKSLNQDWSEPLTMAFQVTKAPWKTERAYWLYAALAFILAAVLFLIARKRWQYNQELNYAREKQTFVENQLTLTHSLVQSVDVEELFAQIKQRLGQHIQCSRIEICYWNNDNNDQIFSDPHLTVAEKNRLGSLALSLYESEEKYRLETIDGNYLLHVLFSHSEQRLGLITFSRQDGAFKKNSISLAMAYVAQASLAIENARLFQAVQHLAEQAKISSKAKSDFLAQVSHEIRTPMNGILGMNQLLLESPLNADQRLYAEAVNESGEHLLDIINDILDLSKIEAGKLMLEHKAFDLVELVDEMTQSFVSVSKNKRLDFITCLDAELPAHWLGDATRIKQIIINLLSNAFKFTQQGQVMFSVQPGHHADEVLIVVRDTGMGIEQSMINNLFDPFAQADSSITRKYGGTGLGLSIVKQLCEKMAGDIHIDSQPKSGTEVSCLIKLTPNPSVSHGPVASRSTACVMANDSAVKSALAEYLLRLGLLVSYDIEEPFDYLFVVDRDETPYQEAIGIAQRDFRPVYLVKSQLQNNPRHQGSFKVINWPFTFKQLTDLMRAPQQQIKPEPNPIINGRPLHLLVLEDNAINQQLLLELLEKAGHMVDIFDDPYQALNALDRSRYDALLVDYHLPNMTGVDFVLAAREIGHACKVVMMSADISDELKRRCQQHNMDKLIIKPFKIEVLMRLLNPD</sequence>
<feature type="chain" id="PRO_5036791844" description="Sensory/regulatory protein RpfC" evidence="12">
    <location>
        <begin position="23"/>
        <end position="1436"/>
    </location>
</feature>
<evidence type="ECO:0000256" key="8">
    <source>
        <dbReference type="ARBA" id="ARBA00023012"/>
    </source>
</evidence>
<reference evidence="15" key="2">
    <citation type="submission" date="2020-09" db="EMBL/GenBank/DDBJ databases">
        <authorList>
            <person name="Sun Q."/>
            <person name="Zhou Y."/>
        </authorList>
    </citation>
    <scope>NUCLEOTIDE SEQUENCE</scope>
    <source>
        <strain evidence="15">CGMCC 1.12181</strain>
    </source>
</reference>
<evidence type="ECO:0000259" key="14">
    <source>
        <dbReference type="PROSITE" id="PS50110"/>
    </source>
</evidence>
<dbReference type="EC" id="2.7.13.3" evidence="2"/>
<feature type="modified residue" description="4-aspartylphosphate" evidence="11">
    <location>
        <position position="1372"/>
    </location>
</feature>
<dbReference type="InterPro" id="IPR003661">
    <property type="entry name" value="HisK_dim/P_dom"/>
</dbReference>
<comment type="catalytic activity">
    <reaction evidence="1">
        <text>ATP + protein L-histidine = ADP + protein N-phospho-L-histidine.</text>
        <dbReference type="EC" id="2.7.13.3"/>
    </reaction>
</comment>
<reference evidence="15" key="1">
    <citation type="journal article" date="2014" name="Int. J. Syst. Evol. Microbiol.">
        <title>Complete genome sequence of Corynebacterium casei LMG S-19264T (=DSM 44701T), isolated from a smear-ripened cheese.</title>
        <authorList>
            <consortium name="US DOE Joint Genome Institute (JGI-PGF)"/>
            <person name="Walter F."/>
            <person name="Albersmeier A."/>
            <person name="Kalinowski J."/>
            <person name="Ruckert C."/>
        </authorList>
    </citation>
    <scope>NUCLEOTIDE SEQUENCE</scope>
    <source>
        <strain evidence="15">CGMCC 1.12181</strain>
    </source>
</reference>
<dbReference type="CDD" id="cd00082">
    <property type="entry name" value="HisKA"/>
    <property type="match status" value="1"/>
</dbReference>
<dbReference type="PRINTS" id="PR00344">
    <property type="entry name" value="BCTRLSENSOR"/>
</dbReference>
<proteinExistence type="predicted"/>
<dbReference type="PROSITE" id="PS50109">
    <property type="entry name" value="HIS_KIN"/>
    <property type="match status" value="1"/>
</dbReference>
<dbReference type="Gene3D" id="3.30.450.40">
    <property type="match status" value="1"/>
</dbReference>
<evidence type="ECO:0000256" key="2">
    <source>
        <dbReference type="ARBA" id="ARBA00012438"/>
    </source>
</evidence>
<gene>
    <name evidence="15" type="ORF">GCM10011365_06850</name>
</gene>
<dbReference type="InterPro" id="IPR013783">
    <property type="entry name" value="Ig-like_fold"/>
</dbReference>
<dbReference type="FunFam" id="3.30.565.10:FF:000010">
    <property type="entry name" value="Sensor histidine kinase RcsC"/>
    <property type="match status" value="1"/>
</dbReference>
<dbReference type="SUPFAM" id="SSF55874">
    <property type="entry name" value="ATPase domain of HSP90 chaperone/DNA topoisomerase II/histidine kinase"/>
    <property type="match status" value="1"/>
</dbReference>
<dbReference type="InterPro" id="IPR011006">
    <property type="entry name" value="CheY-like_superfamily"/>
</dbReference>
<dbReference type="CDD" id="cd17546">
    <property type="entry name" value="REC_hyHK_CKI1_RcsC-like"/>
    <property type="match status" value="1"/>
</dbReference>
<dbReference type="InterPro" id="IPR005467">
    <property type="entry name" value="His_kinase_dom"/>
</dbReference>
<feature type="domain" description="Histidine kinase" evidence="13">
    <location>
        <begin position="977"/>
        <end position="1195"/>
    </location>
</feature>
<dbReference type="InterPro" id="IPR011047">
    <property type="entry name" value="Quinoprotein_ADH-like_sf"/>
</dbReference>
<dbReference type="InterPro" id="IPR036097">
    <property type="entry name" value="HisK_dim/P_sf"/>
</dbReference>
<dbReference type="InterPro" id="IPR029016">
    <property type="entry name" value="GAF-like_dom_sf"/>
</dbReference>
<dbReference type="PANTHER" id="PTHR45339:SF3">
    <property type="entry name" value="HISTIDINE KINASE"/>
    <property type="match status" value="1"/>
</dbReference>
<dbReference type="InterPro" id="IPR003594">
    <property type="entry name" value="HATPase_dom"/>
</dbReference>
<dbReference type="PANTHER" id="PTHR45339">
    <property type="entry name" value="HYBRID SIGNAL TRANSDUCTION HISTIDINE KINASE J"/>
    <property type="match status" value="1"/>
</dbReference>
<dbReference type="Pfam" id="PF00512">
    <property type="entry name" value="HisKA"/>
    <property type="match status" value="1"/>
</dbReference>
<dbReference type="SUPFAM" id="SSF52172">
    <property type="entry name" value="CheY-like"/>
    <property type="match status" value="1"/>
</dbReference>
<keyword evidence="7" id="KW-0067">ATP-binding</keyword>
<dbReference type="RefSeq" id="WP_188364275.1">
    <property type="nucleotide sequence ID" value="NZ_BAABJF010000032.1"/>
</dbReference>
<dbReference type="Proteomes" id="UP000605253">
    <property type="component" value="Unassembled WGS sequence"/>
</dbReference>
<dbReference type="InterPro" id="IPR015943">
    <property type="entry name" value="WD40/YVTN_repeat-like_dom_sf"/>
</dbReference>
<dbReference type="SMART" id="SM00388">
    <property type="entry name" value="HisKA"/>
    <property type="match status" value="1"/>
</dbReference>
<accession>A0A917CH44</accession>
<dbReference type="SUPFAM" id="SSF63829">
    <property type="entry name" value="Calcium-dependent phosphotriesterase"/>
    <property type="match status" value="1"/>
</dbReference>
<dbReference type="InterPro" id="IPR004358">
    <property type="entry name" value="Sig_transdc_His_kin-like_C"/>
</dbReference>
<dbReference type="Pfam" id="PF00072">
    <property type="entry name" value="Response_reg"/>
    <property type="match status" value="1"/>
</dbReference>
<dbReference type="CDD" id="cd16922">
    <property type="entry name" value="HATPase_EvgS-ArcB-TorS-like"/>
    <property type="match status" value="1"/>
</dbReference>
<evidence type="ECO:0000256" key="10">
    <source>
        <dbReference type="ARBA" id="ARBA00068150"/>
    </source>
</evidence>
<dbReference type="PROSITE" id="PS50110">
    <property type="entry name" value="RESPONSE_REGULATORY"/>
    <property type="match status" value="1"/>
</dbReference>
<evidence type="ECO:0000256" key="7">
    <source>
        <dbReference type="ARBA" id="ARBA00022840"/>
    </source>
</evidence>
<comment type="subunit">
    <text evidence="9">At low DSF concentrations, interacts with RpfF.</text>
</comment>
<dbReference type="Gene3D" id="3.40.50.2300">
    <property type="match status" value="1"/>
</dbReference>
<dbReference type="Pfam" id="PF02518">
    <property type="entry name" value="HATPase_c"/>
    <property type="match status" value="1"/>
</dbReference>
<evidence type="ECO:0000256" key="3">
    <source>
        <dbReference type="ARBA" id="ARBA00022553"/>
    </source>
</evidence>
<feature type="domain" description="Response regulatory" evidence="14">
    <location>
        <begin position="1323"/>
        <end position="1436"/>
    </location>
</feature>
<comment type="caution">
    <text evidence="15">The sequence shown here is derived from an EMBL/GenBank/DDBJ whole genome shotgun (WGS) entry which is preliminary data.</text>
</comment>
<dbReference type="Pfam" id="PF07495">
    <property type="entry name" value="Y_Y_Y"/>
    <property type="match status" value="1"/>
</dbReference>
<dbReference type="Gene3D" id="1.10.287.130">
    <property type="match status" value="1"/>
</dbReference>
<feature type="signal peptide" evidence="12">
    <location>
        <begin position="1"/>
        <end position="22"/>
    </location>
</feature>
<evidence type="ECO:0000313" key="15">
    <source>
        <dbReference type="EMBL" id="GGF88321.1"/>
    </source>
</evidence>
<dbReference type="Gene3D" id="2.60.40.10">
    <property type="entry name" value="Immunoglobulins"/>
    <property type="match status" value="1"/>
</dbReference>
<keyword evidence="3 11" id="KW-0597">Phosphoprotein</keyword>
<keyword evidence="6" id="KW-0418">Kinase</keyword>
<evidence type="ECO:0000256" key="4">
    <source>
        <dbReference type="ARBA" id="ARBA00022679"/>
    </source>
</evidence>
<dbReference type="FunFam" id="1.10.287.130:FF:000002">
    <property type="entry name" value="Two-component osmosensing histidine kinase"/>
    <property type="match status" value="1"/>
</dbReference>
<evidence type="ECO:0000256" key="11">
    <source>
        <dbReference type="PROSITE-ProRule" id="PRU00169"/>
    </source>
</evidence>
<dbReference type="EMBL" id="BMEO01000002">
    <property type="protein sequence ID" value="GGF88321.1"/>
    <property type="molecule type" value="Genomic_DNA"/>
</dbReference>
<evidence type="ECO:0000256" key="5">
    <source>
        <dbReference type="ARBA" id="ARBA00022741"/>
    </source>
</evidence>
<dbReference type="InterPro" id="IPR011123">
    <property type="entry name" value="Y_Y_Y"/>
</dbReference>
<evidence type="ECO:0000256" key="12">
    <source>
        <dbReference type="SAM" id="SignalP"/>
    </source>
</evidence>
<evidence type="ECO:0000256" key="9">
    <source>
        <dbReference type="ARBA" id="ARBA00064003"/>
    </source>
</evidence>
<evidence type="ECO:0000256" key="1">
    <source>
        <dbReference type="ARBA" id="ARBA00000085"/>
    </source>
</evidence>
<evidence type="ECO:0000313" key="16">
    <source>
        <dbReference type="Proteomes" id="UP000605253"/>
    </source>
</evidence>
<keyword evidence="8" id="KW-0902">Two-component regulatory system</keyword>
<protein>
    <recommendedName>
        <fullName evidence="10">Sensory/regulatory protein RpfC</fullName>
        <ecNumber evidence="2">2.7.13.3</ecNumber>
    </recommendedName>
</protein>
<evidence type="ECO:0000259" key="13">
    <source>
        <dbReference type="PROSITE" id="PS50109"/>
    </source>
</evidence>
<organism evidence="15 16">
    <name type="scientific">Marinicella pacifica</name>
    <dbReference type="NCBI Taxonomy" id="1171543"/>
    <lineage>
        <taxon>Bacteria</taxon>
        <taxon>Pseudomonadati</taxon>
        <taxon>Pseudomonadota</taxon>
        <taxon>Gammaproteobacteria</taxon>
        <taxon>Lysobacterales</taxon>
        <taxon>Marinicellaceae</taxon>
        <taxon>Marinicella</taxon>
    </lineage>
</organism>
<dbReference type="Gene3D" id="3.30.565.10">
    <property type="entry name" value="Histidine kinase-like ATPase, C-terminal domain"/>
    <property type="match status" value="1"/>
</dbReference>